<proteinExistence type="predicted"/>
<dbReference type="Proteomes" id="UP001580407">
    <property type="component" value="Unassembled WGS sequence"/>
</dbReference>
<keyword evidence="3" id="KW-0472">Membrane</keyword>
<evidence type="ECO:0000313" key="8">
    <source>
        <dbReference type="Proteomes" id="UP001580407"/>
    </source>
</evidence>
<keyword evidence="4" id="KW-0564">Palmitate</keyword>
<dbReference type="EMBL" id="JBHILM010000008">
    <property type="protein sequence ID" value="MFB5681005.1"/>
    <property type="molecule type" value="Genomic_DNA"/>
</dbReference>
<feature type="chain" id="PRO_5045572176" evidence="6">
    <location>
        <begin position="27"/>
        <end position="528"/>
    </location>
</feature>
<keyword evidence="8" id="KW-1185">Reference proteome</keyword>
<evidence type="ECO:0000256" key="4">
    <source>
        <dbReference type="ARBA" id="ARBA00023139"/>
    </source>
</evidence>
<dbReference type="InterPro" id="IPR006059">
    <property type="entry name" value="SBP"/>
</dbReference>
<reference evidence="7 8" key="1">
    <citation type="submission" date="2024-09" db="EMBL/GenBank/DDBJ databases">
        <authorList>
            <person name="Ruan L."/>
        </authorList>
    </citation>
    <scope>NUCLEOTIDE SEQUENCE [LARGE SCALE GENOMIC DNA]</scope>
    <source>
        <strain evidence="7 8">D33</strain>
    </source>
</reference>
<evidence type="ECO:0000256" key="2">
    <source>
        <dbReference type="ARBA" id="ARBA00022729"/>
    </source>
</evidence>
<accession>A0ABV5B5P3</accession>
<dbReference type="PROSITE" id="PS51257">
    <property type="entry name" value="PROKAR_LIPOPROTEIN"/>
    <property type="match status" value="1"/>
</dbReference>
<dbReference type="Pfam" id="PF01547">
    <property type="entry name" value="SBP_bac_1"/>
    <property type="match status" value="1"/>
</dbReference>
<dbReference type="Gene3D" id="3.40.190.10">
    <property type="entry name" value="Periplasmic binding protein-like II"/>
    <property type="match status" value="2"/>
</dbReference>
<protein>
    <submittedName>
        <fullName evidence="7">Extracellular solute-binding protein</fullName>
    </submittedName>
</protein>
<dbReference type="RefSeq" id="WP_375524800.1">
    <property type="nucleotide sequence ID" value="NZ_JBHILM010000008.1"/>
</dbReference>
<dbReference type="InterPro" id="IPR050490">
    <property type="entry name" value="Bact_solute-bd_prot1"/>
</dbReference>
<gene>
    <name evidence="7" type="ORF">ACE3NQ_08790</name>
</gene>
<keyword evidence="2 6" id="KW-0732">Signal</keyword>
<evidence type="ECO:0000256" key="5">
    <source>
        <dbReference type="ARBA" id="ARBA00023288"/>
    </source>
</evidence>
<dbReference type="SUPFAM" id="SSF53850">
    <property type="entry name" value="Periplasmic binding protein-like II"/>
    <property type="match status" value="1"/>
</dbReference>
<evidence type="ECO:0000256" key="1">
    <source>
        <dbReference type="ARBA" id="ARBA00022475"/>
    </source>
</evidence>
<keyword evidence="5" id="KW-0449">Lipoprotein</keyword>
<keyword evidence="1" id="KW-1003">Cell membrane</keyword>
<dbReference type="PANTHER" id="PTHR43649">
    <property type="entry name" value="ARABINOSE-BINDING PROTEIN-RELATED"/>
    <property type="match status" value="1"/>
</dbReference>
<comment type="caution">
    <text evidence="7">The sequence shown here is derived from an EMBL/GenBank/DDBJ whole genome shotgun (WGS) entry which is preliminary data.</text>
</comment>
<sequence>MRKPWRRSAIWTMLVLGLVLSGCNSGAPTNNEANPEGESGTVVNKTGYPIVQEPIKLKIFSRIAPVNGPFKDMPVFQDYEKMSNVQVEFIEAPTDGFQEKKNLLFASNELPDALFRSGLTPLETIRYGTAGQLIPLEKLIDDYAPNFKKLMDQYPEIRSAITTPEGHIYALPAVVTLDAARTDKKWINQAWLKKLNLQEPQTTDDLYNVLVAFRDRDPNGNGQKDEIPMTARAGQPGLGLPIVNMMSGSFGLDQQLGYNINLVDGKVEIWMGSERNKEMLMYLNKLYAEKLLDPALFSHKEAEYLAKQASGKTGFFFDQTNNPFLKIADQYTGIAPLEGPHGDRLQSQGAPIARDFGAFAITSVNKHPEATLRWIDYFYSEEGSTLLRFGREGEHYELKDGIPYYKEEYSTAETQPKITPYAGGGAPHLISDKVASYINPPQVQEAQEKLDPYMPKVRYAAPMFDEQTAQQVNILRTDIDKYYEEQSTKFIAGTLSFDKWDEFRSTLQKMRIDELEKLYQEAYDKMQK</sequence>
<evidence type="ECO:0000313" key="7">
    <source>
        <dbReference type="EMBL" id="MFB5681005.1"/>
    </source>
</evidence>
<feature type="signal peptide" evidence="6">
    <location>
        <begin position="1"/>
        <end position="26"/>
    </location>
</feature>
<evidence type="ECO:0000256" key="3">
    <source>
        <dbReference type="ARBA" id="ARBA00023136"/>
    </source>
</evidence>
<evidence type="ECO:0000256" key="6">
    <source>
        <dbReference type="SAM" id="SignalP"/>
    </source>
</evidence>
<name>A0ABV5B5P3_9BACL</name>
<dbReference type="PANTHER" id="PTHR43649:SF33">
    <property type="entry name" value="POLYGALACTURONAN_RHAMNOGALACTURONAN-BINDING PROTEIN YTCQ"/>
    <property type="match status" value="1"/>
</dbReference>
<organism evidence="7 8">
    <name type="scientific">Paenibacillus terreus</name>
    <dbReference type="NCBI Taxonomy" id="1387834"/>
    <lineage>
        <taxon>Bacteria</taxon>
        <taxon>Bacillati</taxon>
        <taxon>Bacillota</taxon>
        <taxon>Bacilli</taxon>
        <taxon>Bacillales</taxon>
        <taxon>Paenibacillaceae</taxon>
        <taxon>Paenibacillus</taxon>
    </lineage>
</organism>